<protein>
    <submittedName>
        <fullName evidence="2">Uncharacterized protein DUF397</fullName>
    </submittedName>
</protein>
<dbReference type="InterPro" id="IPR007278">
    <property type="entry name" value="DUF397"/>
</dbReference>
<comment type="caution">
    <text evidence="2">The sequence shown here is derived from an EMBL/GenBank/DDBJ whole genome shotgun (WGS) entry which is preliminary data.</text>
</comment>
<evidence type="ECO:0000313" key="3">
    <source>
        <dbReference type="Proteomes" id="UP000291591"/>
    </source>
</evidence>
<dbReference type="Proteomes" id="UP000291591">
    <property type="component" value="Unassembled WGS sequence"/>
</dbReference>
<gene>
    <name evidence="2" type="ORF">EV383_0305</name>
</gene>
<dbReference type="RefSeq" id="WP_130288245.1">
    <property type="nucleotide sequence ID" value="NZ_SHKL01000001.1"/>
</dbReference>
<dbReference type="AlphaFoldDB" id="A0A4V2FQ57"/>
<reference evidence="2 3" key="1">
    <citation type="submission" date="2019-02" db="EMBL/GenBank/DDBJ databases">
        <title>Sequencing the genomes of 1000 actinobacteria strains.</title>
        <authorList>
            <person name="Klenk H.-P."/>
        </authorList>
    </citation>
    <scope>NUCLEOTIDE SEQUENCE [LARGE SCALE GENOMIC DNA]</scope>
    <source>
        <strain evidence="2 3">DSM 45779</strain>
    </source>
</reference>
<dbReference type="OrthoDB" id="4330022at2"/>
<feature type="domain" description="DUF397" evidence="1">
    <location>
        <begin position="7"/>
        <end position="56"/>
    </location>
</feature>
<organism evidence="2 3">
    <name type="scientific">Pseudonocardia sediminis</name>
    <dbReference type="NCBI Taxonomy" id="1397368"/>
    <lineage>
        <taxon>Bacteria</taxon>
        <taxon>Bacillati</taxon>
        <taxon>Actinomycetota</taxon>
        <taxon>Actinomycetes</taxon>
        <taxon>Pseudonocardiales</taxon>
        <taxon>Pseudonocardiaceae</taxon>
        <taxon>Pseudonocardia</taxon>
    </lineage>
</organism>
<sequence>MTSSAPFRISSFCAAGGCVAVAPAEDGVLIRSSRVDDGPVLAFTQEEWVAFLAGVRNGEFDLPVLES</sequence>
<evidence type="ECO:0000259" key="1">
    <source>
        <dbReference type="Pfam" id="PF04149"/>
    </source>
</evidence>
<proteinExistence type="predicted"/>
<keyword evidence="3" id="KW-1185">Reference proteome</keyword>
<name>A0A4V2FQ57_PSEST</name>
<dbReference type="Pfam" id="PF04149">
    <property type="entry name" value="DUF397"/>
    <property type="match status" value="1"/>
</dbReference>
<accession>A0A4V2FQ57</accession>
<evidence type="ECO:0000313" key="2">
    <source>
        <dbReference type="EMBL" id="RZT83500.1"/>
    </source>
</evidence>
<dbReference type="EMBL" id="SHKL01000001">
    <property type="protein sequence ID" value="RZT83500.1"/>
    <property type="molecule type" value="Genomic_DNA"/>
</dbReference>